<evidence type="ECO:0000256" key="3">
    <source>
        <dbReference type="ARBA" id="ARBA00022679"/>
    </source>
</evidence>
<dbReference type="PANTHER" id="PTHR12137:SF54">
    <property type="entry name" value="CARBOHYDRATE SULFOTRANSFERASE"/>
    <property type="match status" value="1"/>
</dbReference>
<evidence type="ECO:0000256" key="8">
    <source>
        <dbReference type="ARBA" id="ARBA00023180"/>
    </source>
</evidence>
<dbReference type="EnsemblMetazoa" id="XM_030990741">
    <property type="protein sequence ID" value="XP_030846601"/>
    <property type="gene ID" value="LOC586002"/>
</dbReference>
<dbReference type="PANTHER" id="PTHR12137">
    <property type="entry name" value="CARBOHYDRATE SULFOTRANSFERASE"/>
    <property type="match status" value="1"/>
</dbReference>
<dbReference type="GO" id="GO:0016051">
    <property type="term" value="P:carbohydrate biosynthetic process"/>
    <property type="evidence" value="ECO:0007669"/>
    <property type="project" value="InterPro"/>
</dbReference>
<keyword evidence="7 9" id="KW-0472">Membrane</keyword>
<dbReference type="GeneID" id="586002"/>
<sequence>MNSDISWRFPYMNFHAHATTLERERLVRCLQREKEHKSRRLYFLEIMSTSKNVIVVGIIVILILINLEFVLRRLLDISSDPVYNPKARFGNEEQDGSISTIGTLYDNVLNVSTNAPVDLMTSSNVSFMNEQDAIQKARRRQVSHTCRKNNLGGTFTDLLKSSNHRLIVDEKYKLIYCSVPKIASTSWKRVLLVLRGVMNDTYDLSQSEINNKVAPRKLKYLRFYPAADVRRMLREFTKFLVVRDPFSRILSAFRNKLDPLSDFRNCDIWQKGIGMHILKKYKPWSLIAPSRPVFKRLVTPKGVVRYDLNMADFVKFLVDPLEKNDNEHWSEIHRLCSPCLVEYDIISKFTTLDADAEYILRLIHADSVVKFPSSIGSSPTNSSNTASIKSYFRDVPRGDLDKLYSRFQLDFELFGYENPDMGLS</sequence>
<dbReference type="Pfam" id="PF03567">
    <property type="entry name" value="Sulfotransfer_2"/>
    <property type="match status" value="1"/>
</dbReference>
<comment type="similarity">
    <text evidence="2 9">Belongs to the sulfotransferase 2 family.</text>
</comment>
<keyword evidence="9" id="KW-0735">Signal-anchor</keyword>
<feature type="transmembrane region" description="Helical" evidence="9">
    <location>
        <begin position="41"/>
        <end position="65"/>
    </location>
</feature>
<keyword evidence="5 9" id="KW-1133">Transmembrane helix</keyword>
<evidence type="ECO:0000256" key="6">
    <source>
        <dbReference type="ARBA" id="ARBA00023034"/>
    </source>
</evidence>
<protein>
    <recommendedName>
        <fullName evidence="9">Carbohydrate sulfotransferase</fullName>
        <ecNumber evidence="9">2.8.2.-</ecNumber>
    </recommendedName>
</protein>
<evidence type="ECO:0000256" key="9">
    <source>
        <dbReference type="RuleBase" id="RU364020"/>
    </source>
</evidence>
<evidence type="ECO:0000313" key="11">
    <source>
        <dbReference type="Proteomes" id="UP000007110"/>
    </source>
</evidence>
<dbReference type="InParanoid" id="A0A7M7P6M8"/>
<dbReference type="RefSeq" id="XP_030846601.1">
    <property type="nucleotide sequence ID" value="XM_030990741.1"/>
</dbReference>
<dbReference type="AlphaFoldDB" id="A0A7M7P6M8"/>
<dbReference type="OrthoDB" id="2019940at2759"/>
<keyword evidence="8 9" id="KW-0325">Glycoprotein</keyword>
<keyword evidence="11" id="KW-1185">Reference proteome</keyword>
<accession>A0A7M7P6M8</accession>
<dbReference type="EC" id="2.8.2.-" evidence="9"/>
<keyword evidence="4 9" id="KW-0812">Transmembrane</keyword>
<evidence type="ECO:0000256" key="7">
    <source>
        <dbReference type="ARBA" id="ARBA00023136"/>
    </source>
</evidence>
<reference evidence="10" key="2">
    <citation type="submission" date="2021-01" db="UniProtKB">
        <authorList>
            <consortium name="EnsemblMetazoa"/>
        </authorList>
    </citation>
    <scope>IDENTIFICATION</scope>
</reference>
<comment type="subcellular location">
    <subcellularLocation>
        <location evidence="1 9">Golgi apparatus membrane</location>
        <topology evidence="1 9">Single-pass type II membrane protein</topology>
    </subcellularLocation>
</comment>
<reference evidence="11" key="1">
    <citation type="submission" date="2015-02" db="EMBL/GenBank/DDBJ databases">
        <title>Genome sequencing for Strongylocentrotus purpuratus.</title>
        <authorList>
            <person name="Murali S."/>
            <person name="Liu Y."/>
            <person name="Vee V."/>
            <person name="English A."/>
            <person name="Wang M."/>
            <person name="Skinner E."/>
            <person name="Han Y."/>
            <person name="Muzny D.M."/>
            <person name="Worley K.C."/>
            <person name="Gibbs R.A."/>
        </authorList>
    </citation>
    <scope>NUCLEOTIDE SEQUENCE</scope>
</reference>
<evidence type="ECO:0000256" key="5">
    <source>
        <dbReference type="ARBA" id="ARBA00022989"/>
    </source>
</evidence>
<evidence type="ECO:0000256" key="2">
    <source>
        <dbReference type="ARBA" id="ARBA00006339"/>
    </source>
</evidence>
<name>A0A7M7P6M8_STRPU</name>
<evidence type="ECO:0000256" key="1">
    <source>
        <dbReference type="ARBA" id="ARBA00004323"/>
    </source>
</evidence>
<dbReference type="GO" id="GO:0000139">
    <property type="term" value="C:Golgi membrane"/>
    <property type="evidence" value="ECO:0007669"/>
    <property type="project" value="UniProtKB-SubCell"/>
</dbReference>
<evidence type="ECO:0000313" key="10">
    <source>
        <dbReference type="EnsemblMetazoa" id="XP_030846601"/>
    </source>
</evidence>
<proteinExistence type="inferred from homology"/>
<keyword evidence="6 9" id="KW-0333">Golgi apparatus</keyword>
<dbReference type="GO" id="GO:0008146">
    <property type="term" value="F:sulfotransferase activity"/>
    <property type="evidence" value="ECO:0000318"/>
    <property type="project" value="GO_Central"/>
</dbReference>
<evidence type="ECO:0000256" key="4">
    <source>
        <dbReference type="ARBA" id="ARBA00022692"/>
    </source>
</evidence>
<dbReference type="FunCoup" id="A0A7M7P6M8">
    <property type="interactions" value="4"/>
</dbReference>
<dbReference type="InterPro" id="IPR005331">
    <property type="entry name" value="Sulfotransferase"/>
</dbReference>
<dbReference type="InterPro" id="IPR018011">
    <property type="entry name" value="Carb_sulfotrans_8-10"/>
</dbReference>
<organism evidence="10 11">
    <name type="scientific">Strongylocentrotus purpuratus</name>
    <name type="common">Purple sea urchin</name>
    <dbReference type="NCBI Taxonomy" id="7668"/>
    <lineage>
        <taxon>Eukaryota</taxon>
        <taxon>Metazoa</taxon>
        <taxon>Echinodermata</taxon>
        <taxon>Eleutherozoa</taxon>
        <taxon>Echinozoa</taxon>
        <taxon>Echinoidea</taxon>
        <taxon>Euechinoidea</taxon>
        <taxon>Echinacea</taxon>
        <taxon>Camarodonta</taxon>
        <taxon>Echinidea</taxon>
        <taxon>Strongylocentrotidae</taxon>
        <taxon>Strongylocentrotus</taxon>
    </lineage>
</organism>
<keyword evidence="3 9" id="KW-0808">Transferase</keyword>
<keyword evidence="9" id="KW-0119">Carbohydrate metabolism</keyword>
<dbReference type="Proteomes" id="UP000007110">
    <property type="component" value="Unassembled WGS sequence"/>
</dbReference>